<name>A0A251USV2_HELAN</name>
<dbReference type="EMBL" id="CM007894">
    <property type="protein sequence ID" value="OTG26415.1"/>
    <property type="molecule type" value="Genomic_DNA"/>
</dbReference>
<dbReference type="AlphaFoldDB" id="A0A251USV2"/>
<dbReference type="Proteomes" id="UP000215914">
    <property type="component" value="Chromosome 5"/>
</dbReference>
<dbReference type="InParanoid" id="A0A251USV2"/>
<gene>
    <name evidence="2" type="ORF">HannXRQ_Chr05g0158411</name>
    <name evidence="1" type="ORF">HanXRQr2_Chr08g0354341</name>
</gene>
<accession>A0A251USV2</accession>
<keyword evidence="3" id="KW-1185">Reference proteome</keyword>
<sequence length="54" mass="6480">MGYQDYESSECYINETSCSTPSHLEPTSPFVGVRRLRRNHVRRSRRRTFHHTQL</sequence>
<reference evidence="1" key="3">
    <citation type="submission" date="2020-06" db="EMBL/GenBank/DDBJ databases">
        <title>Helianthus annuus Genome sequencing and assembly Release 2.</title>
        <authorList>
            <person name="Gouzy J."/>
            <person name="Langlade N."/>
            <person name="Munos S."/>
        </authorList>
    </citation>
    <scope>NUCLEOTIDE SEQUENCE</scope>
    <source>
        <tissue evidence="1">Leaves</tissue>
    </source>
</reference>
<dbReference type="Gramene" id="mRNA:HanXRQr2_Chr08g0354341">
    <property type="protein sequence ID" value="CDS:HanXRQr2_Chr08g0354341.1"/>
    <property type="gene ID" value="HanXRQr2_Chr08g0354341"/>
</dbReference>
<organism evidence="2 3">
    <name type="scientific">Helianthus annuus</name>
    <name type="common">Common sunflower</name>
    <dbReference type="NCBI Taxonomy" id="4232"/>
    <lineage>
        <taxon>Eukaryota</taxon>
        <taxon>Viridiplantae</taxon>
        <taxon>Streptophyta</taxon>
        <taxon>Embryophyta</taxon>
        <taxon>Tracheophyta</taxon>
        <taxon>Spermatophyta</taxon>
        <taxon>Magnoliopsida</taxon>
        <taxon>eudicotyledons</taxon>
        <taxon>Gunneridae</taxon>
        <taxon>Pentapetalae</taxon>
        <taxon>asterids</taxon>
        <taxon>campanulids</taxon>
        <taxon>Asterales</taxon>
        <taxon>Asteraceae</taxon>
        <taxon>Asteroideae</taxon>
        <taxon>Heliantheae alliance</taxon>
        <taxon>Heliantheae</taxon>
        <taxon>Helianthus</taxon>
    </lineage>
</organism>
<reference evidence="2" key="2">
    <citation type="submission" date="2017-02" db="EMBL/GenBank/DDBJ databases">
        <title>Sunflower complete genome.</title>
        <authorList>
            <person name="Langlade N."/>
            <person name="Munos S."/>
        </authorList>
    </citation>
    <scope>NUCLEOTIDE SEQUENCE [LARGE SCALE GENOMIC DNA]</scope>
    <source>
        <tissue evidence="2">Leaves</tissue>
    </source>
</reference>
<protein>
    <submittedName>
        <fullName evidence="2">Uncharacterized protein</fullName>
    </submittedName>
</protein>
<reference evidence="1 3" key="1">
    <citation type="journal article" date="2017" name="Nature">
        <title>The sunflower genome provides insights into oil metabolism, flowering and Asterid evolution.</title>
        <authorList>
            <person name="Badouin H."/>
            <person name="Gouzy J."/>
            <person name="Grassa C.J."/>
            <person name="Murat F."/>
            <person name="Staton S.E."/>
            <person name="Cottret L."/>
            <person name="Lelandais-Briere C."/>
            <person name="Owens G.L."/>
            <person name="Carrere S."/>
            <person name="Mayjonade B."/>
            <person name="Legrand L."/>
            <person name="Gill N."/>
            <person name="Kane N.C."/>
            <person name="Bowers J.E."/>
            <person name="Hubner S."/>
            <person name="Bellec A."/>
            <person name="Berard A."/>
            <person name="Berges H."/>
            <person name="Blanchet N."/>
            <person name="Boniface M.C."/>
            <person name="Brunel D."/>
            <person name="Catrice O."/>
            <person name="Chaidir N."/>
            <person name="Claudel C."/>
            <person name="Donnadieu C."/>
            <person name="Faraut T."/>
            <person name="Fievet G."/>
            <person name="Helmstetter N."/>
            <person name="King M."/>
            <person name="Knapp S.J."/>
            <person name="Lai Z."/>
            <person name="Le Paslier M.C."/>
            <person name="Lippi Y."/>
            <person name="Lorenzon L."/>
            <person name="Mandel J.R."/>
            <person name="Marage G."/>
            <person name="Marchand G."/>
            <person name="Marquand E."/>
            <person name="Bret-Mestries E."/>
            <person name="Morien E."/>
            <person name="Nambeesan S."/>
            <person name="Nguyen T."/>
            <person name="Pegot-Espagnet P."/>
            <person name="Pouilly N."/>
            <person name="Raftis F."/>
            <person name="Sallet E."/>
            <person name="Schiex T."/>
            <person name="Thomas J."/>
            <person name="Vandecasteele C."/>
            <person name="Vares D."/>
            <person name="Vear F."/>
            <person name="Vautrin S."/>
            <person name="Crespi M."/>
            <person name="Mangin B."/>
            <person name="Burke J.M."/>
            <person name="Salse J."/>
            <person name="Munos S."/>
            <person name="Vincourt P."/>
            <person name="Rieseberg L.H."/>
            <person name="Langlade N.B."/>
        </authorList>
    </citation>
    <scope>NUCLEOTIDE SEQUENCE [LARGE SCALE GENOMIC DNA]</scope>
    <source>
        <strain evidence="3">cv. SF193</strain>
        <tissue evidence="1">Leaves</tissue>
    </source>
</reference>
<proteinExistence type="predicted"/>
<evidence type="ECO:0000313" key="2">
    <source>
        <dbReference type="EMBL" id="OTG26415.1"/>
    </source>
</evidence>
<evidence type="ECO:0000313" key="3">
    <source>
        <dbReference type="Proteomes" id="UP000215914"/>
    </source>
</evidence>
<evidence type="ECO:0000313" key="1">
    <source>
        <dbReference type="EMBL" id="KAF5796660.1"/>
    </source>
</evidence>
<dbReference type="EMBL" id="MNCJ02000323">
    <property type="protein sequence ID" value="KAF5796660.1"/>
    <property type="molecule type" value="Genomic_DNA"/>
</dbReference>